<comment type="caution">
    <text evidence="2">The sequence shown here is derived from an EMBL/GenBank/DDBJ whole genome shotgun (WGS) entry which is preliminary data.</text>
</comment>
<dbReference type="Proteomes" id="UP001400965">
    <property type="component" value="Unassembled WGS sequence"/>
</dbReference>
<protein>
    <submittedName>
        <fullName evidence="2">Uncharacterized protein</fullName>
    </submittedName>
</protein>
<keyword evidence="1" id="KW-0812">Transmembrane</keyword>
<feature type="transmembrane region" description="Helical" evidence="1">
    <location>
        <begin position="157"/>
        <end position="177"/>
    </location>
</feature>
<keyword evidence="1" id="KW-1133">Transmembrane helix</keyword>
<organism evidence="2 3">
    <name type="scientific">Paraclostridium tenue</name>
    <dbReference type="NCBI Taxonomy" id="1737"/>
    <lineage>
        <taxon>Bacteria</taxon>
        <taxon>Bacillati</taxon>
        <taxon>Bacillota</taxon>
        <taxon>Clostridia</taxon>
        <taxon>Peptostreptococcales</taxon>
        <taxon>Peptostreptococcaceae</taxon>
        <taxon>Paraclostridium</taxon>
    </lineage>
</organism>
<dbReference type="EMBL" id="BAAACP010000002">
    <property type="protein sequence ID" value="GAA0861681.1"/>
    <property type="molecule type" value="Genomic_DNA"/>
</dbReference>
<evidence type="ECO:0000256" key="1">
    <source>
        <dbReference type="SAM" id="Phobius"/>
    </source>
</evidence>
<keyword evidence="1" id="KW-0472">Membrane</keyword>
<feature type="transmembrane region" description="Helical" evidence="1">
    <location>
        <begin position="120"/>
        <end position="145"/>
    </location>
</feature>
<keyword evidence="3" id="KW-1185">Reference proteome</keyword>
<evidence type="ECO:0000313" key="2">
    <source>
        <dbReference type="EMBL" id="GAA0861681.1"/>
    </source>
</evidence>
<proteinExistence type="predicted"/>
<reference evidence="3" key="1">
    <citation type="journal article" date="2019" name="Int. J. Syst. Evol. Microbiol.">
        <title>The Global Catalogue of Microorganisms (GCM) 10K type strain sequencing project: providing services to taxonomists for standard genome sequencing and annotation.</title>
        <authorList>
            <consortium name="The Broad Institute Genomics Platform"/>
            <consortium name="The Broad Institute Genome Sequencing Center for Infectious Disease"/>
            <person name="Wu L."/>
            <person name="Ma J."/>
        </authorList>
    </citation>
    <scope>NUCLEOTIDE SEQUENCE [LARGE SCALE GENOMIC DNA]</scope>
    <source>
        <strain evidence="3">JCM 6486</strain>
    </source>
</reference>
<evidence type="ECO:0000313" key="3">
    <source>
        <dbReference type="Proteomes" id="UP001400965"/>
    </source>
</evidence>
<accession>A0ABP3X7L4</accession>
<feature type="transmembrane region" description="Helical" evidence="1">
    <location>
        <begin position="20"/>
        <end position="39"/>
    </location>
</feature>
<sequence length="201" mass="22442">MSSTKVFPGKLKKYELIGLYIYYSLICFLAICVSIFVIASNNLNISLFPSKLNYFLYGEYTIKISSKLNLYNLAFIGSISSALLGSSITYIKKLYVFSLGNIFDLNVDNEEDKVNEFGTIIYFLFRPVFAAIFSIVTFLGLKIGIIPLINNNSDISSIVYMYMFISFFIGFGAGNVLSGLEKNCDSLINNAIDSIKKTAVK</sequence>
<dbReference type="RefSeq" id="WP_346041588.1">
    <property type="nucleotide sequence ID" value="NZ_BAAACP010000002.1"/>
</dbReference>
<gene>
    <name evidence="2" type="ORF">GCM10008917_04010</name>
</gene>
<feature type="transmembrane region" description="Helical" evidence="1">
    <location>
        <begin position="70"/>
        <end position="91"/>
    </location>
</feature>
<name>A0ABP3X7L4_9FIRM</name>